<organism evidence="1 2">
    <name type="scientific">Tepiditoga spiralis</name>
    <dbReference type="NCBI Taxonomy" id="2108365"/>
    <lineage>
        <taxon>Bacteria</taxon>
        <taxon>Thermotogati</taxon>
        <taxon>Thermotogota</taxon>
        <taxon>Thermotogae</taxon>
        <taxon>Petrotogales</taxon>
        <taxon>Petrotogaceae</taxon>
        <taxon>Tepiditoga</taxon>
    </lineage>
</organism>
<evidence type="ECO:0000313" key="2">
    <source>
        <dbReference type="Proteomes" id="UP000516361"/>
    </source>
</evidence>
<dbReference type="EMBL" id="AP018712">
    <property type="protein sequence ID" value="BBE30547.1"/>
    <property type="molecule type" value="Genomic_DNA"/>
</dbReference>
<gene>
    <name evidence="1" type="ORF">OSSY52_06880</name>
</gene>
<dbReference type="InParanoid" id="A0A7G1G6M7"/>
<dbReference type="AlphaFoldDB" id="A0A7G1G6M7"/>
<sequence length="200" mass="23302">MNINVELRGIKNETLSVEPEKFQSFNDMITEYTNETEGILTYLKINDKEIPISYISELQNAHFEGGENIVLEFKPKKDVLMTLCDEALVYLNKVKENSESFSKELLLNTQEGQKMLSALSEGFQSLLKIIEQIEIFSNKKIYSDEDIEKIKKVIESMFKAQEEKDTLELSDIVDFDFEEILKLFEEIFEEGKRLLNESFN</sequence>
<name>A0A7G1G6M7_9BACT</name>
<evidence type="ECO:0000313" key="1">
    <source>
        <dbReference type="EMBL" id="BBE30547.1"/>
    </source>
</evidence>
<dbReference type="RefSeq" id="WP_190615630.1">
    <property type="nucleotide sequence ID" value="NZ_AP018712.1"/>
</dbReference>
<dbReference type="KEGG" id="ocy:OSSY52_06880"/>
<keyword evidence="2" id="KW-1185">Reference proteome</keyword>
<reference evidence="1 2" key="1">
    <citation type="submission" date="2018-06" db="EMBL/GenBank/DDBJ databases">
        <title>Genome sequencing of Oceanotoga sp. sy52.</title>
        <authorList>
            <person name="Mori K."/>
        </authorList>
    </citation>
    <scope>NUCLEOTIDE SEQUENCE [LARGE SCALE GENOMIC DNA]</scope>
    <source>
        <strain evidence="2">sy52</strain>
    </source>
</reference>
<accession>A0A7G1G6M7</accession>
<dbReference type="Proteomes" id="UP000516361">
    <property type="component" value="Chromosome"/>
</dbReference>
<proteinExistence type="predicted"/>
<protein>
    <submittedName>
        <fullName evidence="1">Uncharacterized protein</fullName>
    </submittedName>
</protein>